<dbReference type="InterPro" id="IPR051393">
    <property type="entry name" value="ABC_transporter_permease"/>
</dbReference>
<comment type="subcellular location">
    <subcellularLocation>
        <location evidence="1 7">Cell membrane</location>
        <topology evidence="1 7">Multi-pass membrane protein</topology>
    </subcellularLocation>
</comment>
<evidence type="ECO:0000256" key="6">
    <source>
        <dbReference type="ARBA" id="ARBA00023136"/>
    </source>
</evidence>
<sequence length="325" mass="35133">MTSAHVGAVRPPASGPTVARGPIPSRHRRLSRWARLNSANLMYIPALALFAVFMIYPFVNGIGLSMTDWDGYSPTRSNVGLANYVQLFRDANFGTALRNTFVYGIGSTLIQQILGLGLALLLDRDAWGRSFFRAVVYLPALVSPVVMGTMYYLVFRYNQGALNDVIGVFGHDPVSWLSDSGFAVAIIVLINSLQFVGISMLIYLSGLQAIPDELHEAAALDGADGVRLFRHVTLPLLLPSFTSSCVINLIGGLKLYDIVQVLTGGGPGYSTNSVSTLIGRTYFGNQAAGFAAAQGVCLFVVIAFFTVVLNSAFDRLRVRQEGGRR</sequence>
<evidence type="ECO:0000256" key="5">
    <source>
        <dbReference type="ARBA" id="ARBA00022989"/>
    </source>
</evidence>
<protein>
    <submittedName>
        <fullName evidence="10">Carbohydrate ABC transporter permease</fullName>
    </submittedName>
</protein>
<dbReference type="SUPFAM" id="SSF161098">
    <property type="entry name" value="MetI-like"/>
    <property type="match status" value="1"/>
</dbReference>
<evidence type="ECO:0000259" key="9">
    <source>
        <dbReference type="PROSITE" id="PS50928"/>
    </source>
</evidence>
<keyword evidence="3" id="KW-1003">Cell membrane</keyword>
<evidence type="ECO:0000256" key="4">
    <source>
        <dbReference type="ARBA" id="ARBA00022692"/>
    </source>
</evidence>
<dbReference type="InterPro" id="IPR000515">
    <property type="entry name" value="MetI-like"/>
</dbReference>
<dbReference type="PROSITE" id="PS50928">
    <property type="entry name" value="ABC_TM1"/>
    <property type="match status" value="1"/>
</dbReference>
<accession>A0ABW2SPT7</accession>
<reference evidence="11" key="1">
    <citation type="journal article" date="2019" name="Int. J. Syst. Evol. Microbiol.">
        <title>The Global Catalogue of Microorganisms (GCM) 10K type strain sequencing project: providing services to taxonomists for standard genome sequencing and annotation.</title>
        <authorList>
            <consortium name="The Broad Institute Genomics Platform"/>
            <consortium name="The Broad Institute Genome Sequencing Center for Infectious Disease"/>
            <person name="Wu L."/>
            <person name="Ma J."/>
        </authorList>
    </citation>
    <scope>NUCLEOTIDE SEQUENCE [LARGE SCALE GENOMIC DNA]</scope>
    <source>
        <strain evidence="11">CCUG 56698</strain>
    </source>
</reference>
<feature type="transmembrane region" description="Helical" evidence="7">
    <location>
        <begin position="182"/>
        <end position="204"/>
    </location>
</feature>
<feature type="transmembrane region" description="Helical" evidence="7">
    <location>
        <begin position="36"/>
        <end position="59"/>
    </location>
</feature>
<dbReference type="PANTHER" id="PTHR30193:SF37">
    <property type="entry name" value="INNER MEMBRANE ABC TRANSPORTER PERMEASE PROTEIN YCJO"/>
    <property type="match status" value="1"/>
</dbReference>
<organism evidence="10 11">
    <name type="scientific">Schaalia naturae</name>
    <dbReference type="NCBI Taxonomy" id="635203"/>
    <lineage>
        <taxon>Bacteria</taxon>
        <taxon>Bacillati</taxon>
        <taxon>Actinomycetota</taxon>
        <taxon>Actinomycetes</taxon>
        <taxon>Actinomycetales</taxon>
        <taxon>Actinomycetaceae</taxon>
        <taxon>Schaalia</taxon>
    </lineage>
</organism>
<proteinExistence type="inferred from homology"/>
<comment type="similarity">
    <text evidence="7">Belongs to the binding-protein-dependent transport system permease family.</text>
</comment>
<keyword evidence="5 7" id="KW-1133">Transmembrane helix</keyword>
<evidence type="ECO:0000256" key="7">
    <source>
        <dbReference type="RuleBase" id="RU363032"/>
    </source>
</evidence>
<evidence type="ECO:0000256" key="2">
    <source>
        <dbReference type="ARBA" id="ARBA00022448"/>
    </source>
</evidence>
<gene>
    <name evidence="10" type="ORF">ACFQWG_11730</name>
</gene>
<evidence type="ECO:0000256" key="8">
    <source>
        <dbReference type="SAM" id="MobiDB-lite"/>
    </source>
</evidence>
<feature type="transmembrane region" description="Helical" evidence="7">
    <location>
        <begin position="236"/>
        <end position="256"/>
    </location>
</feature>
<evidence type="ECO:0000313" key="10">
    <source>
        <dbReference type="EMBL" id="MFC7581865.1"/>
    </source>
</evidence>
<dbReference type="PANTHER" id="PTHR30193">
    <property type="entry name" value="ABC TRANSPORTER PERMEASE PROTEIN"/>
    <property type="match status" value="1"/>
</dbReference>
<dbReference type="Pfam" id="PF00528">
    <property type="entry name" value="BPD_transp_1"/>
    <property type="match status" value="1"/>
</dbReference>
<keyword evidence="6 7" id="KW-0472">Membrane</keyword>
<dbReference type="EMBL" id="JBHTEF010000001">
    <property type="protein sequence ID" value="MFC7581865.1"/>
    <property type="molecule type" value="Genomic_DNA"/>
</dbReference>
<dbReference type="RefSeq" id="WP_380975537.1">
    <property type="nucleotide sequence ID" value="NZ_JBHTEF010000001.1"/>
</dbReference>
<dbReference type="Gene3D" id="1.10.3720.10">
    <property type="entry name" value="MetI-like"/>
    <property type="match status" value="1"/>
</dbReference>
<feature type="transmembrane region" description="Helical" evidence="7">
    <location>
        <begin position="134"/>
        <end position="154"/>
    </location>
</feature>
<dbReference type="InterPro" id="IPR035906">
    <property type="entry name" value="MetI-like_sf"/>
</dbReference>
<keyword evidence="2 7" id="KW-0813">Transport</keyword>
<evidence type="ECO:0000256" key="3">
    <source>
        <dbReference type="ARBA" id="ARBA00022475"/>
    </source>
</evidence>
<keyword evidence="11" id="KW-1185">Reference proteome</keyword>
<comment type="caution">
    <text evidence="10">The sequence shown here is derived from an EMBL/GenBank/DDBJ whole genome shotgun (WGS) entry which is preliminary data.</text>
</comment>
<dbReference type="Proteomes" id="UP001596527">
    <property type="component" value="Unassembled WGS sequence"/>
</dbReference>
<evidence type="ECO:0000256" key="1">
    <source>
        <dbReference type="ARBA" id="ARBA00004651"/>
    </source>
</evidence>
<feature type="transmembrane region" description="Helical" evidence="7">
    <location>
        <begin position="287"/>
        <end position="309"/>
    </location>
</feature>
<feature type="transmembrane region" description="Helical" evidence="7">
    <location>
        <begin position="101"/>
        <end position="122"/>
    </location>
</feature>
<keyword evidence="4 7" id="KW-0812">Transmembrane</keyword>
<dbReference type="CDD" id="cd06261">
    <property type="entry name" value="TM_PBP2"/>
    <property type="match status" value="1"/>
</dbReference>
<evidence type="ECO:0000313" key="11">
    <source>
        <dbReference type="Proteomes" id="UP001596527"/>
    </source>
</evidence>
<feature type="region of interest" description="Disordered" evidence="8">
    <location>
        <begin position="1"/>
        <end position="24"/>
    </location>
</feature>
<name>A0ABW2SPT7_9ACTO</name>
<feature type="domain" description="ABC transmembrane type-1" evidence="9">
    <location>
        <begin position="97"/>
        <end position="309"/>
    </location>
</feature>